<comment type="similarity">
    <text evidence="2">Belongs to the MoaD family.</text>
</comment>
<dbReference type="InterPro" id="IPR003749">
    <property type="entry name" value="ThiS/MoaD-like"/>
</dbReference>
<dbReference type="PANTHER" id="PTHR33359">
    <property type="entry name" value="MOLYBDOPTERIN SYNTHASE SULFUR CARRIER SUBUNIT"/>
    <property type="match status" value="1"/>
</dbReference>
<dbReference type="NCBIfam" id="TIGR01682">
    <property type="entry name" value="moaD"/>
    <property type="match status" value="1"/>
</dbReference>
<evidence type="ECO:0000256" key="2">
    <source>
        <dbReference type="ARBA" id="ARBA00024200"/>
    </source>
</evidence>
<keyword evidence="1" id="KW-0547">Nucleotide-binding</keyword>
<comment type="caution">
    <text evidence="4">The sequence shown here is derived from an EMBL/GenBank/DDBJ whole genome shotgun (WGS) entry which is preliminary data.</text>
</comment>
<accession>A0ABV6IMY1</accession>
<name>A0ABV6IMY1_9PROT</name>
<dbReference type="SUPFAM" id="SSF54285">
    <property type="entry name" value="MoaD/ThiS"/>
    <property type="match status" value="1"/>
</dbReference>
<dbReference type="InterPro" id="IPR012675">
    <property type="entry name" value="Beta-grasp_dom_sf"/>
</dbReference>
<evidence type="ECO:0000256" key="1">
    <source>
        <dbReference type="ARBA" id="ARBA00022741"/>
    </source>
</evidence>
<gene>
    <name evidence="4" type="primary">moaD</name>
    <name evidence="4" type="ORF">ACFFIC_05220</name>
</gene>
<dbReference type="Gene3D" id="3.10.20.30">
    <property type="match status" value="1"/>
</dbReference>
<sequence length="83" mass="8943">MKILYFAWLRQRTGTGEENLSPPPEVTDVGGLMRWLSARSPGHAQAFADPAQVRCAVNQDFCGPDHPVSSGDEVAFFPPVTGG</sequence>
<dbReference type="InterPro" id="IPR044672">
    <property type="entry name" value="MOCS2A"/>
</dbReference>
<dbReference type="InterPro" id="IPR016155">
    <property type="entry name" value="Mopterin_synth/thiamin_S_b"/>
</dbReference>
<evidence type="ECO:0000313" key="4">
    <source>
        <dbReference type="EMBL" id="MFC0384951.1"/>
    </source>
</evidence>
<dbReference type="EMBL" id="JBHLVZ010000002">
    <property type="protein sequence ID" value="MFC0384951.1"/>
    <property type="molecule type" value="Genomic_DNA"/>
</dbReference>
<dbReference type="PANTHER" id="PTHR33359:SF1">
    <property type="entry name" value="MOLYBDOPTERIN SYNTHASE SULFUR CARRIER SUBUNIT"/>
    <property type="match status" value="1"/>
</dbReference>
<evidence type="ECO:0000313" key="5">
    <source>
        <dbReference type="Proteomes" id="UP001589789"/>
    </source>
</evidence>
<dbReference type="Proteomes" id="UP001589789">
    <property type="component" value="Unassembled WGS sequence"/>
</dbReference>
<keyword evidence="5" id="KW-1185">Reference proteome</keyword>
<organism evidence="4 5">
    <name type="scientific">Muricoccus vinaceus</name>
    <dbReference type="NCBI Taxonomy" id="424704"/>
    <lineage>
        <taxon>Bacteria</taxon>
        <taxon>Pseudomonadati</taxon>
        <taxon>Pseudomonadota</taxon>
        <taxon>Alphaproteobacteria</taxon>
        <taxon>Acetobacterales</taxon>
        <taxon>Roseomonadaceae</taxon>
        <taxon>Muricoccus</taxon>
    </lineage>
</organism>
<evidence type="ECO:0000256" key="3">
    <source>
        <dbReference type="ARBA" id="ARBA00024247"/>
    </source>
</evidence>
<proteinExistence type="inferred from homology"/>
<protein>
    <recommendedName>
        <fullName evidence="3">Molybdopterin synthase sulfur carrier subunit</fullName>
    </recommendedName>
</protein>
<dbReference type="CDD" id="cd00754">
    <property type="entry name" value="Ubl_MoaD"/>
    <property type="match status" value="1"/>
</dbReference>
<reference evidence="4 5" key="1">
    <citation type="submission" date="2024-09" db="EMBL/GenBank/DDBJ databases">
        <authorList>
            <person name="Sun Q."/>
            <person name="Mori K."/>
        </authorList>
    </citation>
    <scope>NUCLEOTIDE SEQUENCE [LARGE SCALE GENOMIC DNA]</scope>
    <source>
        <strain evidence="4 5">CCM 7468</strain>
    </source>
</reference>
<dbReference type="RefSeq" id="WP_377049082.1">
    <property type="nucleotide sequence ID" value="NZ_JBHLVZ010000002.1"/>
</dbReference>
<dbReference type="Pfam" id="PF02597">
    <property type="entry name" value="ThiS"/>
    <property type="match status" value="1"/>
</dbReference>